<name>A0A0C2S555_AMAMK</name>
<keyword evidence="2" id="KW-1185">Reference proteome</keyword>
<gene>
    <name evidence="1" type="ORF">M378DRAFT_171230</name>
</gene>
<reference evidence="1 2" key="1">
    <citation type="submission" date="2014-04" db="EMBL/GenBank/DDBJ databases">
        <title>Evolutionary Origins and Diversification of the Mycorrhizal Mutualists.</title>
        <authorList>
            <consortium name="DOE Joint Genome Institute"/>
            <consortium name="Mycorrhizal Genomics Consortium"/>
            <person name="Kohler A."/>
            <person name="Kuo A."/>
            <person name="Nagy L.G."/>
            <person name="Floudas D."/>
            <person name="Copeland A."/>
            <person name="Barry K.W."/>
            <person name="Cichocki N."/>
            <person name="Veneault-Fourrey C."/>
            <person name="LaButti K."/>
            <person name="Lindquist E.A."/>
            <person name="Lipzen A."/>
            <person name="Lundell T."/>
            <person name="Morin E."/>
            <person name="Murat C."/>
            <person name="Riley R."/>
            <person name="Ohm R."/>
            <person name="Sun H."/>
            <person name="Tunlid A."/>
            <person name="Henrissat B."/>
            <person name="Grigoriev I.V."/>
            <person name="Hibbett D.S."/>
            <person name="Martin F."/>
        </authorList>
    </citation>
    <scope>NUCLEOTIDE SEQUENCE [LARGE SCALE GENOMIC DNA]</scope>
    <source>
        <strain evidence="1 2">Koide BX008</strain>
    </source>
</reference>
<dbReference type="InParanoid" id="A0A0C2S555"/>
<dbReference type="Proteomes" id="UP000054549">
    <property type="component" value="Unassembled WGS sequence"/>
</dbReference>
<evidence type="ECO:0000313" key="2">
    <source>
        <dbReference type="Proteomes" id="UP000054549"/>
    </source>
</evidence>
<sequence>MLKHRTPTTAWPLCHRRIMETFGFPTVPTIADPSVDLNTRGLNLSTRPYIASAPEQKYTRIQ</sequence>
<dbReference type="HOGENOM" id="CLU_2903697_0_0_1"/>
<evidence type="ECO:0000313" key="1">
    <source>
        <dbReference type="EMBL" id="KIL57850.1"/>
    </source>
</evidence>
<protein>
    <submittedName>
        <fullName evidence="1">Uncharacterized protein</fullName>
    </submittedName>
</protein>
<proteinExistence type="predicted"/>
<dbReference type="AlphaFoldDB" id="A0A0C2S555"/>
<accession>A0A0C2S555</accession>
<dbReference type="EMBL" id="KN818355">
    <property type="protein sequence ID" value="KIL57850.1"/>
    <property type="molecule type" value="Genomic_DNA"/>
</dbReference>
<organism evidence="1 2">
    <name type="scientific">Amanita muscaria (strain Koide BX008)</name>
    <dbReference type="NCBI Taxonomy" id="946122"/>
    <lineage>
        <taxon>Eukaryota</taxon>
        <taxon>Fungi</taxon>
        <taxon>Dikarya</taxon>
        <taxon>Basidiomycota</taxon>
        <taxon>Agaricomycotina</taxon>
        <taxon>Agaricomycetes</taxon>
        <taxon>Agaricomycetidae</taxon>
        <taxon>Agaricales</taxon>
        <taxon>Pluteineae</taxon>
        <taxon>Amanitaceae</taxon>
        <taxon>Amanita</taxon>
    </lineage>
</organism>